<keyword evidence="3" id="KW-1185">Reference proteome</keyword>
<dbReference type="Pfam" id="PF19510">
    <property type="entry name" value="DUF6044"/>
    <property type="match status" value="1"/>
</dbReference>
<keyword evidence="1" id="KW-1133">Transmembrane helix</keyword>
<feature type="transmembrane region" description="Helical" evidence="1">
    <location>
        <begin position="178"/>
        <end position="209"/>
    </location>
</feature>
<feature type="transmembrane region" description="Helical" evidence="1">
    <location>
        <begin position="221"/>
        <end position="245"/>
    </location>
</feature>
<accession>A0A024QA92</accession>
<reference evidence="3" key="2">
    <citation type="submission" date="2014-05" db="EMBL/GenBank/DDBJ databases">
        <title>Draft genome sequence of Virgibacillus massiliensis Vm-5.</title>
        <authorList>
            <person name="Khelaifia S."/>
            <person name="Croce O."/>
            <person name="Lagier J.C."/>
            <person name="Raoult D."/>
        </authorList>
    </citation>
    <scope>NUCLEOTIDE SEQUENCE [LARGE SCALE GENOMIC DNA]</scope>
    <source>
        <strain evidence="3">Vm-5</strain>
    </source>
</reference>
<keyword evidence="1" id="KW-0812">Transmembrane</keyword>
<dbReference type="eggNOG" id="ENOG502Z7KA">
    <property type="taxonomic scope" value="Bacteria"/>
</dbReference>
<feature type="transmembrane region" description="Helical" evidence="1">
    <location>
        <begin position="309"/>
        <end position="329"/>
    </location>
</feature>
<dbReference type="RefSeq" id="WP_306465031.1">
    <property type="nucleotide sequence ID" value="NZ_BNER01000003.1"/>
</dbReference>
<feature type="transmembrane region" description="Helical" evidence="1">
    <location>
        <begin position="284"/>
        <end position="302"/>
    </location>
</feature>
<feature type="transmembrane region" description="Helical" evidence="1">
    <location>
        <begin position="99"/>
        <end position="121"/>
    </location>
</feature>
<dbReference type="InterPro" id="IPR046107">
    <property type="entry name" value="DUF6044"/>
</dbReference>
<evidence type="ECO:0008006" key="4">
    <source>
        <dbReference type="Google" id="ProtNLM"/>
    </source>
</evidence>
<evidence type="ECO:0000256" key="1">
    <source>
        <dbReference type="SAM" id="Phobius"/>
    </source>
</evidence>
<feature type="transmembrane region" description="Helical" evidence="1">
    <location>
        <begin position="15"/>
        <end position="34"/>
    </location>
</feature>
<comment type="caution">
    <text evidence="2">The sequence shown here is derived from an EMBL/GenBank/DDBJ whole genome shotgun (WGS) entry which is preliminary data.</text>
</comment>
<feature type="transmembrane region" description="Helical" evidence="1">
    <location>
        <begin position="349"/>
        <end position="370"/>
    </location>
</feature>
<keyword evidence="1" id="KW-0472">Membrane</keyword>
<dbReference type="Proteomes" id="UP000028875">
    <property type="component" value="Unassembled WGS sequence"/>
</dbReference>
<gene>
    <name evidence="2" type="ORF">BN990_01137</name>
</gene>
<feature type="transmembrane region" description="Helical" evidence="1">
    <location>
        <begin position="377"/>
        <end position="395"/>
    </location>
</feature>
<sequence>MMWSTKYSNTSNPKLWVGIACFVIIAYLMPYFILGEDTHIRVHDNLDSNIVWYQLLAESGQIFSLTDTVLPNAINGLPRSALPSGLDAMVWLYAIFEPMTAYTIGQTIMRFTAFFGMYFLLKHFTSFGKEIPIITVGASLGFALLPYWPSGMLSIAGLPLALFLFLTIRKYGKATPWYYWLTLLVIPFLSNFVLTFVFFLAMMGVFWLLDWLRRKHVNWPFFIAIAAMTSVYVIKNYLLITSMFFSSGFTSHRDALDLGHNSFQRSIELSLENFLHGHTHDMAQHYWIIFPVIGIALIVAGYRNVKPNWLVGLFFFNLLLSIWYAFWYWEGWRIVKDNFMIANTFNFARIHFFDPAIWYICFALALAIFWKHLRFGRVITIILIIAQCGLVLFPLNEETKYNLIGTPTFKEFYSEDLFDDIQSYIGQDPKDYRVVSIGMHPTIAQYNGFYTLDTYNNSFPLSYKHTFREVIAGELDKNPSLENYFDTWGGRLYMYVAEHGENYLYTKHRNDPIEQLDINTEALKDLGGDYILSAVPIGNAEELNLTLERTFEQSDAAWKIWLYRVD</sequence>
<reference evidence="2 3" key="1">
    <citation type="submission" date="2014-03" db="EMBL/GenBank/DDBJ databases">
        <authorList>
            <person name="Urmite Genomes U."/>
        </authorList>
    </citation>
    <scope>NUCLEOTIDE SEQUENCE [LARGE SCALE GENOMIC DNA]</scope>
    <source>
        <strain evidence="2 3">Vm-5</strain>
    </source>
</reference>
<dbReference type="AlphaFoldDB" id="A0A024QA92"/>
<evidence type="ECO:0000313" key="3">
    <source>
        <dbReference type="Proteomes" id="UP000028875"/>
    </source>
</evidence>
<proteinExistence type="predicted"/>
<dbReference type="STRING" id="1462526.BN990_01137"/>
<name>A0A024QA92_9BACI</name>
<organism evidence="2 3">
    <name type="scientific">Virgibacillus massiliensis</name>
    <dbReference type="NCBI Taxonomy" id="1462526"/>
    <lineage>
        <taxon>Bacteria</taxon>
        <taxon>Bacillati</taxon>
        <taxon>Bacillota</taxon>
        <taxon>Bacilli</taxon>
        <taxon>Bacillales</taxon>
        <taxon>Bacillaceae</taxon>
        <taxon>Virgibacillus</taxon>
    </lineage>
</organism>
<feature type="transmembrane region" description="Helical" evidence="1">
    <location>
        <begin position="133"/>
        <end position="166"/>
    </location>
</feature>
<protein>
    <recommendedName>
        <fullName evidence="4">YkoS</fullName>
    </recommendedName>
</protein>
<dbReference type="EMBL" id="CCDP010000001">
    <property type="protein sequence ID" value="CDQ38861.1"/>
    <property type="molecule type" value="Genomic_DNA"/>
</dbReference>
<evidence type="ECO:0000313" key="2">
    <source>
        <dbReference type="EMBL" id="CDQ38861.1"/>
    </source>
</evidence>